<dbReference type="InterPro" id="IPR036097">
    <property type="entry name" value="HisK_dim/P_sf"/>
</dbReference>
<dbReference type="InterPro" id="IPR003594">
    <property type="entry name" value="HATPase_dom"/>
</dbReference>
<organism evidence="17 18">
    <name type="scientific">Pseudodesulfovibrio profundus</name>
    <dbReference type="NCBI Taxonomy" id="57320"/>
    <lineage>
        <taxon>Bacteria</taxon>
        <taxon>Pseudomonadati</taxon>
        <taxon>Thermodesulfobacteriota</taxon>
        <taxon>Desulfovibrionia</taxon>
        <taxon>Desulfovibrionales</taxon>
        <taxon>Desulfovibrionaceae</taxon>
    </lineage>
</organism>
<dbReference type="SUPFAM" id="SSF50341">
    <property type="entry name" value="CheW-like"/>
    <property type="match status" value="1"/>
</dbReference>
<dbReference type="SMART" id="SM00073">
    <property type="entry name" value="HPT"/>
    <property type="match status" value="2"/>
</dbReference>
<dbReference type="RefSeq" id="WP_097011049.1">
    <property type="nucleotide sequence ID" value="NZ_LT907975.1"/>
</dbReference>
<feature type="domain" description="HPt" evidence="16">
    <location>
        <begin position="362"/>
        <end position="465"/>
    </location>
</feature>
<dbReference type="Gene3D" id="1.10.287.560">
    <property type="entry name" value="Histidine kinase CheA-like, homodimeric domain"/>
    <property type="match status" value="1"/>
</dbReference>
<evidence type="ECO:0000313" key="17">
    <source>
        <dbReference type="EMBL" id="SOB57871.1"/>
    </source>
</evidence>
<dbReference type="Gene3D" id="2.30.30.40">
    <property type="entry name" value="SH3 Domains"/>
    <property type="match status" value="1"/>
</dbReference>
<evidence type="ECO:0000256" key="10">
    <source>
        <dbReference type="ARBA" id="ARBA00023012"/>
    </source>
</evidence>
<dbReference type="EMBL" id="LT907975">
    <property type="protein sequence ID" value="SOB57871.1"/>
    <property type="molecule type" value="Genomic_DNA"/>
</dbReference>
<reference evidence="18" key="1">
    <citation type="submission" date="2017-09" db="EMBL/GenBank/DDBJ databases">
        <authorList>
            <person name="Regsiter A."/>
            <person name="William W."/>
        </authorList>
    </citation>
    <scope>NUCLEOTIDE SEQUENCE [LARGE SCALE GENOMIC DNA]</scope>
    <source>
        <strain evidence="18">500-1</strain>
    </source>
</reference>
<dbReference type="InterPro" id="IPR002545">
    <property type="entry name" value="CheW-lke_dom"/>
</dbReference>
<dbReference type="GO" id="GO:0005737">
    <property type="term" value="C:cytoplasm"/>
    <property type="evidence" value="ECO:0007669"/>
    <property type="project" value="InterPro"/>
</dbReference>
<evidence type="ECO:0000256" key="7">
    <source>
        <dbReference type="ARBA" id="ARBA00022741"/>
    </source>
</evidence>
<feature type="domain" description="CheW-like" evidence="15">
    <location>
        <begin position="818"/>
        <end position="954"/>
    </location>
</feature>
<keyword evidence="4" id="KW-0145">Chemotaxis</keyword>
<dbReference type="InterPro" id="IPR036890">
    <property type="entry name" value="HATPase_C_sf"/>
</dbReference>
<dbReference type="InterPro" id="IPR051315">
    <property type="entry name" value="Bact_Chemotaxis_CheA"/>
</dbReference>
<dbReference type="InterPro" id="IPR005467">
    <property type="entry name" value="His_kinase_dom"/>
</dbReference>
<dbReference type="Gene3D" id="1.20.120.160">
    <property type="entry name" value="HPT domain"/>
    <property type="match status" value="3"/>
</dbReference>
<evidence type="ECO:0000259" key="15">
    <source>
        <dbReference type="PROSITE" id="PS50851"/>
    </source>
</evidence>
<dbReference type="InterPro" id="IPR004105">
    <property type="entry name" value="CheA-like_dim"/>
</dbReference>
<comment type="caution">
    <text evidence="12">Lacks conserved residue(s) required for the propagation of feature annotation.</text>
</comment>
<dbReference type="Pfam" id="PF01627">
    <property type="entry name" value="Hpt"/>
    <property type="match status" value="2"/>
</dbReference>
<feature type="modified residue" description="Phosphohistidine" evidence="12">
    <location>
        <position position="242"/>
    </location>
</feature>
<keyword evidence="18" id="KW-1185">Reference proteome</keyword>
<dbReference type="Pfam" id="PF01584">
    <property type="entry name" value="CheW"/>
    <property type="match status" value="1"/>
</dbReference>
<dbReference type="InterPro" id="IPR037006">
    <property type="entry name" value="CheA-like_homodim_sf"/>
</dbReference>
<dbReference type="Pfam" id="PF02895">
    <property type="entry name" value="H-kinase_dim"/>
    <property type="match status" value="1"/>
</dbReference>
<evidence type="ECO:0000256" key="4">
    <source>
        <dbReference type="ARBA" id="ARBA00022500"/>
    </source>
</evidence>
<dbReference type="Pfam" id="PF02518">
    <property type="entry name" value="HATPase_c"/>
    <property type="match status" value="1"/>
</dbReference>
<keyword evidence="7" id="KW-0547">Nucleotide-binding</keyword>
<evidence type="ECO:0000256" key="13">
    <source>
        <dbReference type="SAM" id="MobiDB-lite"/>
    </source>
</evidence>
<dbReference type="SMART" id="SM01231">
    <property type="entry name" value="H-kinase_dim"/>
    <property type="match status" value="1"/>
</dbReference>
<dbReference type="Proteomes" id="UP000219215">
    <property type="component" value="Chromosome DPRO"/>
</dbReference>
<evidence type="ECO:0000256" key="3">
    <source>
        <dbReference type="ARBA" id="ARBA00021495"/>
    </source>
</evidence>
<dbReference type="SUPFAM" id="SSF47226">
    <property type="entry name" value="Histidine-containing phosphotransfer domain, HPT domain"/>
    <property type="match status" value="3"/>
</dbReference>
<feature type="domain" description="Histidine kinase" evidence="14">
    <location>
        <begin position="563"/>
        <end position="816"/>
    </location>
</feature>
<feature type="region of interest" description="Disordered" evidence="13">
    <location>
        <begin position="473"/>
        <end position="562"/>
    </location>
</feature>
<evidence type="ECO:0000256" key="12">
    <source>
        <dbReference type="PROSITE-ProRule" id="PRU00110"/>
    </source>
</evidence>
<dbReference type="Gene3D" id="3.30.565.10">
    <property type="entry name" value="Histidine kinase-like ATPase, C-terminal domain"/>
    <property type="match status" value="1"/>
</dbReference>
<dbReference type="AlphaFoldDB" id="A0A2C8F7R2"/>
<feature type="compositionally biased region" description="Low complexity" evidence="13">
    <location>
        <begin position="533"/>
        <end position="560"/>
    </location>
</feature>
<dbReference type="SUPFAM" id="SSF47384">
    <property type="entry name" value="Homodimeric domain of signal transducing histidine kinase"/>
    <property type="match status" value="1"/>
</dbReference>
<dbReference type="PROSITE" id="PS50109">
    <property type="entry name" value="HIS_KIN"/>
    <property type="match status" value="1"/>
</dbReference>
<dbReference type="PROSITE" id="PS50851">
    <property type="entry name" value="CHEW"/>
    <property type="match status" value="1"/>
</dbReference>
<dbReference type="OrthoDB" id="9803176at2"/>
<comment type="function">
    <text evidence="11">Involved in the transmission of sensory signals from the chemoreceptors to the flagellar motors. CheA is autophosphorylated; it can transfer its phosphate group to either CheB or CheY.</text>
</comment>
<dbReference type="PROSITE" id="PS50894">
    <property type="entry name" value="HPT"/>
    <property type="match status" value="3"/>
</dbReference>
<evidence type="ECO:0000313" key="18">
    <source>
        <dbReference type="Proteomes" id="UP000219215"/>
    </source>
</evidence>
<feature type="modified residue" description="Phosphohistidine" evidence="12">
    <location>
        <position position="50"/>
    </location>
</feature>
<feature type="compositionally biased region" description="Basic and acidic residues" evidence="13">
    <location>
        <begin position="341"/>
        <end position="354"/>
    </location>
</feature>
<evidence type="ECO:0000256" key="11">
    <source>
        <dbReference type="ARBA" id="ARBA00035100"/>
    </source>
</evidence>
<sequence>MSQEFLDSEILADFFVEAKEHLETIEPNLLELEKSPENLGLLNEIFRPMHSLKGASGFLGLNKINGLAHKAENILDELRQGSMQVTESIMDLILSATDALRVMVENLESTGVEGDVDTAPIIEKIELALEGKLDDAAPAVSPDPVVVEEVTADQDAAPVESDASIAESDIGNEGMTTSFRPQPDPNFDNTPYLLTTVGEGHLADFLEEAQEIIENLNRCLLALEGEPEGDDELINDTFRYFHNLKGNSGIIGFKELNALTHEAETLLNNVRKGDMPCSQGLFDLLLAAVDLIEELVSKVDTESNKVSPIDTSVMVQMLQKVTEEGDVSEVQGLIENGSKASADKAETSDAKGGEETVADISSSDYDPEDVSLFVSTINQQLESAAIALKMLREDAGQPDMVDALFRTFQTIQNSAGYMGLDDIKEYAGRTVGLVDQGRKTDMDFTLMLDILDQEFAILKDMLLAALEKVSGAAAPDPTKNVATKKVSPAPSKPAPEPAQVEEVSAPAEVPAEPQQQVSEKPAPVASTPPAPAPKAAAKPATPAATKAAAAPQAPKVKASSTIRVDHHKLDHLMNVIGELIINRNRYAMLARALEEGHEDVHVVAQQLTETTYAMARISDDLQDTIMKVRMVPVQSVFSRFPRLVRDLSRKSGKQVELIMEGEETEFDKSVVEEIGDPLVHLVRNAVDHGLEDEQARIAAGKSIKGHVWLRAYHKGNSVAIEVEDDGRGMDPEKLKQVAIRKGVITPEEANAMDDREALDLIFAPGFSSAEKVTDISGRGVGMDVVKTNIKNLKGSVHTQSEVGKGTKLTLTLPLTLAIIDALMVQVAGDTFAIPLDAVSETTKIDVDKLSDVNKRKAVTLRGEVLGVVELSELLGLPQKEDEREVLPMVVIQDNDRRLGLVVDRLLERQEIVIKPLGQYLNNFNLQGLSGATIMGDGSVVLILDPHEIYSLSTQLGRKQETAPIGAGLPPTKA</sequence>
<feature type="compositionally biased region" description="Low complexity" evidence="13">
    <location>
        <begin position="497"/>
        <end position="525"/>
    </location>
</feature>
<dbReference type="CDD" id="cd00731">
    <property type="entry name" value="CheA_reg"/>
    <property type="match status" value="1"/>
</dbReference>
<dbReference type="EC" id="2.7.13.3" evidence="2"/>
<protein>
    <recommendedName>
        <fullName evidence="3">Chemotaxis protein CheA</fullName>
        <ecNumber evidence="2">2.7.13.3</ecNumber>
    </recommendedName>
</protein>
<evidence type="ECO:0000259" key="16">
    <source>
        <dbReference type="PROSITE" id="PS50894"/>
    </source>
</evidence>
<dbReference type="PANTHER" id="PTHR43395:SF10">
    <property type="entry name" value="CHEMOTAXIS PROTEIN CHEA"/>
    <property type="match status" value="1"/>
</dbReference>
<feature type="domain" description="HPt" evidence="16">
    <location>
        <begin position="194"/>
        <end position="299"/>
    </location>
</feature>
<keyword evidence="5 12" id="KW-0597">Phosphoprotein</keyword>
<evidence type="ECO:0000256" key="9">
    <source>
        <dbReference type="ARBA" id="ARBA00022840"/>
    </source>
</evidence>
<dbReference type="SUPFAM" id="SSF55874">
    <property type="entry name" value="ATPase domain of HSP90 chaperone/DNA topoisomerase II/histidine kinase"/>
    <property type="match status" value="1"/>
</dbReference>
<dbReference type="GO" id="GO:0005524">
    <property type="term" value="F:ATP binding"/>
    <property type="evidence" value="ECO:0007669"/>
    <property type="project" value="UniProtKB-KW"/>
</dbReference>
<keyword evidence="10" id="KW-0902">Two-component regulatory system</keyword>
<keyword evidence="6" id="KW-0808">Transferase</keyword>
<accession>A0A2C8F7R2</accession>
<evidence type="ECO:0000259" key="14">
    <source>
        <dbReference type="PROSITE" id="PS50109"/>
    </source>
</evidence>
<gene>
    <name evidence="17" type="ORF">DPRO_0984</name>
</gene>
<feature type="region of interest" description="Disordered" evidence="13">
    <location>
        <begin position="334"/>
        <end position="363"/>
    </location>
</feature>
<dbReference type="InterPro" id="IPR036641">
    <property type="entry name" value="HPT_dom_sf"/>
</dbReference>
<dbReference type="InterPro" id="IPR004358">
    <property type="entry name" value="Sig_transdc_His_kin-like_C"/>
</dbReference>
<dbReference type="SMART" id="SM00260">
    <property type="entry name" value="CheW"/>
    <property type="match status" value="1"/>
</dbReference>
<evidence type="ECO:0000256" key="2">
    <source>
        <dbReference type="ARBA" id="ARBA00012438"/>
    </source>
</evidence>
<evidence type="ECO:0000256" key="6">
    <source>
        <dbReference type="ARBA" id="ARBA00022679"/>
    </source>
</evidence>
<dbReference type="CDD" id="cd16916">
    <property type="entry name" value="HATPase_CheA-like"/>
    <property type="match status" value="1"/>
</dbReference>
<evidence type="ECO:0000256" key="8">
    <source>
        <dbReference type="ARBA" id="ARBA00022777"/>
    </source>
</evidence>
<dbReference type="SMART" id="SM00387">
    <property type="entry name" value="HATPase_c"/>
    <property type="match status" value="1"/>
</dbReference>
<comment type="catalytic activity">
    <reaction evidence="1">
        <text>ATP + protein L-histidine = ADP + protein N-phospho-L-histidine.</text>
        <dbReference type="EC" id="2.7.13.3"/>
    </reaction>
</comment>
<dbReference type="FunFam" id="3.30.565.10:FF:000016">
    <property type="entry name" value="Chemotaxis protein CheA, putative"/>
    <property type="match status" value="1"/>
</dbReference>
<dbReference type="KEGG" id="pprf:DPRO_0984"/>
<dbReference type="CDD" id="cd00088">
    <property type="entry name" value="HPT"/>
    <property type="match status" value="1"/>
</dbReference>
<dbReference type="PANTHER" id="PTHR43395">
    <property type="entry name" value="SENSOR HISTIDINE KINASE CHEA"/>
    <property type="match status" value="1"/>
</dbReference>
<dbReference type="PRINTS" id="PR00344">
    <property type="entry name" value="BCTRLSENSOR"/>
</dbReference>
<dbReference type="GO" id="GO:0000155">
    <property type="term" value="F:phosphorelay sensor kinase activity"/>
    <property type="evidence" value="ECO:0007669"/>
    <property type="project" value="InterPro"/>
</dbReference>
<proteinExistence type="predicted"/>
<name>A0A2C8F7R2_9BACT</name>
<keyword evidence="8 17" id="KW-0418">Kinase</keyword>
<dbReference type="InterPro" id="IPR036061">
    <property type="entry name" value="CheW-like_dom_sf"/>
</dbReference>
<feature type="domain" description="HPt" evidence="16">
    <location>
        <begin position="3"/>
        <end position="107"/>
    </location>
</feature>
<keyword evidence="9" id="KW-0067">ATP-binding</keyword>
<dbReference type="InterPro" id="IPR008207">
    <property type="entry name" value="Sig_transdc_His_kin_Hpt_dom"/>
</dbReference>
<evidence type="ECO:0000256" key="5">
    <source>
        <dbReference type="ARBA" id="ARBA00022553"/>
    </source>
</evidence>
<dbReference type="GO" id="GO:0006935">
    <property type="term" value="P:chemotaxis"/>
    <property type="evidence" value="ECO:0007669"/>
    <property type="project" value="UniProtKB-KW"/>
</dbReference>
<evidence type="ECO:0000256" key="1">
    <source>
        <dbReference type="ARBA" id="ARBA00000085"/>
    </source>
</evidence>